<reference evidence="2" key="1">
    <citation type="journal article" date="2021" name="Proc. Natl. Acad. Sci. U.S.A.">
        <title>A Catalog of Tens of Thousands of Viruses from Human Metagenomes Reveals Hidden Associations with Chronic Diseases.</title>
        <authorList>
            <person name="Tisza M.J."/>
            <person name="Buck C.B."/>
        </authorList>
    </citation>
    <scope>NUCLEOTIDE SEQUENCE</scope>
    <source>
        <strain evidence="2">Ctpvf97</strain>
    </source>
</reference>
<dbReference type="EMBL" id="BK015944">
    <property type="protein sequence ID" value="DAF86391.1"/>
    <property type="molecule type" value="Genomic_DNA"/>
</dbReference>
<organism evidence="2">
    <name type="scientific">Myoviridae sp. ctpvf97</name>
    <dbReference type="NCBI Taxonomy" id="2825176"/>
    <lineage>
        <taxon>Viruses</taxon>
        <taxon>Duplodnaviria</taxon>
        <taxon>Heunggongvirae</taxon>
        <taxon>Uroviricota</taxon>
        <taxon>Caudoviricetes</taxon>
    </lineage>
</organism>
<sequence>MSEFMTAAEMAELAEMDAAFEERDIEVITEEINFYKRQAGSAILEIGKRLVEAKAQLSHGEWLPWLEEKVAFSERSAQQYMRLWKEYGKSALSADLSISKALVLLALPESEREDFTTGTHSVNGEEKAVSAMTVKELEKAIAERNAAREEAEKAAADIQEAKDTALAAQEELARVRKELEELRTRPVEVAVQTVDASAEQIAAARLEAEKAAAAQVEKAKKTLAEAQERLRKAEEQAAAADKEKIAALDAAKSYKAEAEAARKKLAASGNEGLIKFKTLFDQTVENVNRLAELLRQQPEGEREKLSRAMQALSQQIGGIA</sequence>
<evidence type="ECO:0000256" key="1">
    <source>
        <dbReference type="SAM" id="Coils"/>
    </source>
</evidence>
<evidence type="ECO:0008006" key="3">
    <source>
        <dbReference type="Google" id="ProtNLM"/>
    </source>
</evidence>
<proteinExistence type="predicted"/>
<feature type="coiled-coil region" evidence="1">
    <location>
        <begin position="132"/>
        <end position="271"/>
    </location>
</feature>
<keyword evidence="1" id="KW-0175">Coiled coil</keyword>
<dbReference type="InterPro" id="IPR021451">
    <property type="entry name" value="DUF3102"/>
</dbReference>
<name>A0A8S5TW47_9CAUD</name>
<protein>
    <recommendedName>
        <fullName evidence="3">DUF3102 domain-containing protein</fullName>
    </recommendedName>
</protein>
<dbReference type="Pfam" id="PF11300">
    <property type="entry name" value="DUF3102"/>
    <property type="match status" value="1"/>
</dbReference>
<accession>A0A8S5TW47</accession>
<evidence type="ECO:0000313" key="2">
    <source>
        <dbReference type="EMBL" id="DAF86391.1"/>
    </source>
</evidence>